<dbReference type="GO" id="GO:0006302">
    <property type="term" value="P:double-strand break repair"/>
    <property type="evidence" value="ECO:0007669"/>
    <property type="project" value="TreeGrafter"/>
</dbReference>
<organism evidence="9 10">
    <name type="scientific">Candidatus Woesebacteria bacterium RIFCSPHIGHO2_01_FULL_44_21</name>
    <dbReference type="NCBI Taxonomy" id="1802503"/>
    <lineage>
        <taxon>Bacteria</taxon>
        <taxon>Candidatus Woeseibacteriota</taxon>
    </lineage>
</organism>
<name>A0A1F7YVB9_9BACT</name>
<evidence type="ECO:0000256" key="4">
    <source>
        <dbReference type="ARBA" id="ARBA00023172"/>
    </source>
</evidence>
<evidence type="ECO:0000313" key="10">
    <source>
        <dbReference type="Proteomes" id="UP000178870"/>
    </source>
</evidence>
<comment type="caution">
    <text evidence="9">The sequence shown here is derived from an EMBL/GenBank/DDBJ whole genome shotgun (WGS) entry which is preliminary data.</text>
</comment>
<dbReference type="InterPro" id="IPR003717">
    <property type="entry name" value="RecO"/>
</dbReference>
<protein>
    <recommendedName>
        <fullName evidence="2 7">DNA repair protein RecO</fullName>
    </recommendedName>
    <alternativeName>
        <fullName evidence="6 7">Recombination protein O</fullName>
    </alternativeName>
</protein>
<dbReference type="GO" id="GO:0006310">
    <property type="term" value="P:DNA recombination"/>
    <property type="evidence" value="ECO:0007669"/>
    <property type="project" value="UniProtKB-UniRule"/>
</dbReference>
<comment type="similarity">
    <text evidence="1 7">Belongs to the RecO family.</text>
</comment>
<evidence type="ECO:0000256" key="6">
    <source>
        <dbReference type="ARBA" id="ARBA00033409"/>
    </source>
</evidence>
<comment type="function">
    <text evidence="7">Involved in DNA repair and RecF pathway recombination.</text>
</comment>
<keyword evidence="4 7" id="KW-0233">DNA recombination</keyword>
<dbReference type="AlphaFoldDB" id="A0A1F7YVB9"/>
<dbReference type="Pfam" id="PF11967">
    <property type="entry name" value="RecO_N"/>
    <property type="match status" value="1"/>
</dbReference>
<dbReference type="PANTHER" id="PTHR33991">
    <property type="entry name" value="DNA REPAIR PROTEIN RECO"/>
    <property type="match status" value="1"/>
</dbReference>
<dbReference type="EMBL" id="MGGP01000028">
    <property type="protein sequence ID" value="OGM31272.1"/>
    <property type="molecule type" value="Genomic_DNA"/>
</dbReference>
<feature type="domain" description="DNA replication/recombination mediator RecO N-terminal" evidence="8">
    <location>
        <begin position="1"/>
        <end position="79"/>
    </location>
</feature>
<evidence type="ECO:0000256" key="2">
    <source>
        <dbReference type="ARBA" id="ARBA00021310"/>
    </source>
</evidence>
<sequence length="179" mass="20276">MRSFGSNAVVLSAKSYSEADKIITVFSKDFGKLTLMAKGVKRLKSRKRGSLEVFSNIKFFAHKGRGMPVVTEVEIIDNFVDLRKDLKKVSVAYFFAEVVARTTRDEEEHAEIYVLLVNYLKRLEVGSSLKKLRTEFSLEIAEILGFIPKGQFVPNPDEMLESIIERKLGSVRVGKKLQV</sequence>
<evidence type="ECO:0000256" key="5">
    <source>
        <dbReference type="ARBA" id="ARBA00023204"/>
    </source>
</evidence>
<dbReference type="SUPFAM" id="SSF57863">
    <property type="entry name" value="ArfGap/RecO-like zinc finger"/>
    <property type="match status" value="1"/>
</dbReference>
<dbReference type="PANTHER" id="PTHR33991:SF1">
    <property type="entry name" value="DNA REPAIR PROTEIN RECO"/>
    <property type="match status" value="1"/>
</dbReference>
<evidence type="ECO:0000313" key="9">
    <source>
        <dbReference type="EMBL" id="OGM31272.1"/>
    </source>
</evidence>
<dbReference type="Pfam" id="PF02565">
    <property type="entry name" value="RecO_C"/>
    <property type="match status" value="1"/>
</dbReference>
<proteinExistence type="inferred from homology"/>
<evidence type="ECO:0000256" key="7">
    <source>
        <dbReference type="HAMAP-Rule" id="MF_00201"/>
    </source>
</evidence>
<dbReference type="GO" id="GO:0043590">
    <property type="term" value="C:bacterial nucleoid"/>
    <property type="evidence" value="ECO:0007669"/>
    <property type="project" value="TreeGrafter"/>
</dbReference>
<evidence type="ECO:0000256" key="1">
    <source>
        <dbReference type="ARBA" id="ARBA00007452"/>
    </source>
</evidence>
<evidence type="ECO:0000256" key="3">
    <source>
        <dbReference type="ARBA" id="ARBA00022763"/>
    </source>
</evidence>
<gene>
    <name evidence="7" type="primary">recO</name>
    <name evidence="9" type="ORF">A2803_03705</name>
</gene>
<accession>A0A1F7YVB9</accession>
<dbReference type="HAMAP" id="MF_00201">
    <property type="entry name" value="RecO"/>
    <property type="match status" value="1"/>
</dbReference>
<dbReference type="InterPro" id="IPR022572">
    <property type="entry name" value="DNA_rep/recomb_RecO_N"/>
</dbReference>
<dbReference type="InterPro" id="IPR042242">
    <property type="entry name" value="RecO_C"/>
</dbReference>
<keyword evidence="3 7" id="KW-0227">DNA damage</keyword>
<dbReference type="NCBIfam" id="TIGR00613">
    <property type="entry name" value="reco"/>
    <property type="match status" value="1"/>
</dbReference>
<reference evidence="9 10" key="1">
    <citation type="journal article" date="2016" name="Nat. Commun.">
        <title>Thousands of microbial genomes shed light on interconnected biogeochemical processes in an aquifer system.</title>
        <authorList>
            <person name="Anantharaman K."/>
            <person name="Brown C.T."/>
            <person name="Hug L.A."/>
            <person name="Sharon I."/>
            <person name="Castelle C.J."/>
            <person name="Probst A.J."/>
            <person name="Thomas B.C."/>
            <person name="Singh A."/>
            <person name="Wilkins M.J."/>
            <person name="Karaoz U."/>
            <person name="Brodie E.L."/>
            <person name="Williams K.H."/>
            <person name="Hubbard S.S."/>
            <person name="Banfield J.F."/>
        </authorList>
    </citation>
    <scope>NUCLEOTIDE SEQUENCE [LARGE SCALE GENOMIC DNA]</scope>
</reference>
<keyword evidence="5 7" id="KW-0234">DNA repair</keyword>
<dbReference type="InterPro" id="IPR012340">
    <property type="entry name" value="NA-bd_OB-fold"/>
</dbReference>
<dbReference type="Gene3D" id="2.40.50.140">
    <property type="entry name" value="Nucleic acid-binding proteins"/>
    <property type="match status" value="1"/>
</dbReference>
<dbReference type="Proteomes" id="UP000178870">
    <property type="component" value="Unassembled WGS sequence"/>
</dbReference>
<evidence type="ECO:0000259" key="8">
    <source>
        <dbReference type="Pfam" id="PF11967"/>
    </source>
</evidence>
<dbReference type="InterPro" id="IPR037278">
    <property type="entry name" value="ARFGAP/RecO"/>
</dbReference>
<dbReference type="SUPFAM" id="SSF50249">
    <property type="entry name" value="Nucleic acid-binding proteins"/>
    <property type="match status" value="1"/>
</dbReference>
<dbReference type="Gene3D" id="1.20.1440.120">
    <property type="entry name" value="Recombination protein O, C-terminal domain"/>
    <property type="match status" value="1"/>
</dbReference>